<dbReference type="EMBL" id="JBHSTP010000001">
    <property type="protein sequence ID" value="MFC6355769.1"/>
    <property type="molecule type" value="Genomic_DNA"/>
</dbReference>
<keyword evidence="2" id="KW-1185">Reference proteome</keyword>
<accession>A0ABW1VCU1</accession>
<name>A0ABW1VCU1_9MICO</name>
<sequence>MSIPRVLLIALAAFVVGALLATGVAALARSLTDDSRPSITLADVVRDDLPGFANASAPTADACGDRRGCVEGVVGDGVVIYRYQSLDLARQSVIYSDADFYRSDRLVIEFEDALTPDERFQLLQVVEGTWTASSD</sequence>
<evidence type="ECO:0000313" key="2">
    <source>
        <dbReference type="Proteomes" id="UP001596306"/>
    </source>
</evidence>
<dbReference type="RefSeq" id="WP_386729033.1">
    <property type="nucleotide sequence ID" value="NZ_JBHSTP010000001.1"/>
</dbReference>
<protein>
    <submittedName>
        <fullName evidence="1">Uncharacterized protein</fullName>
    </submittedName>
</protein>
<proteinExistence type="predicted"/>
<organism evidence="1 2">
    <name type="scientific">Luethyella okanaganae</name>
    <dbReference type="NCBI Taxonomy" id="69372"/>
    <lineage>
        <taxon>Bacteria</taxon>
        <taxon>Bacillati</taxon>
        <taxon>Actinomycetota</taxon>
        <taxon>Actinomycetes</taxon>
        <taxon>Micrococcales</taxon>
        <taxon>Microbacteriaceae</taxon>
        <taxon>Luethyella</taxon>
    </lineage>
</organism>
<dbReference type="Proteomes" id="UP001596306">
    <property type="component" value="Unassembled WGS sequence"/>
</dbReference>
<reference evidence="2" key="1">
    <citation type="journal article" date="2019" name="Int. J. Syst. Evol. Microbiol.">
        <title>The Global Catalogue of Microorganisms (GCM) 10K type strain sequencing project: providing services to taxonomists for standard genome sequencing and annotation.</title>
        <authorList>
            <consortium name="The Broad Institute Genomics Platform"/>
            <consortium name="The Broad Institute Genome Sequencing Center for Infectious Disease"/>
            <person name="Wu L."/>
            <person name="Ma J."/>
        </authorList>
    </citation>
    <scope>NUCLEOTIDE SEQUENCE [LARGE SCALE GENOMIC DNA]</scope>
    <source>
        <strain evidence="2">CCUG 43304</strain>
    </source>
</reference>
<gene>
    <name evidence="1" type="ORF">ACFQB0_06585</name>
</gene>
<evidence type="ECO:0000313" key="1">
    <source>
        <dbReference type="EMBL" id="MFC6355769.1"/>
    </source>
</evidence>
<comment type="caution">
    <text evidence="1">The sequence shown here is derived from an EMBL/GenBank/DDBJ whole genome shotgun (WGS) entry which is preliminary data.</text>
</comment>